<reference evidence="3 4" key="1">
    <citation type="journal article" date="2018" name="Sci. Data">
        <title>The draft genome sequence of cork oak.</title>
        <authorList>
            <person name="Ramos A.M."/>
            <person name="Usie A."/>
            <person name="Barbosa P."/>
            <person name="Barros P.M."/>
            <person name="Capote T."/>
            <person name="Chaves I."/>
            <person name="Simoes F."/>
            <person name="Abreu I."/>
            <person name="Carrasquinho I."/>
            <person name="Faro C."/>
            <person name="Guimaraes J.B."/>
            <person name="Mendonca D."/>
            <person name="Nobrega F."/>
            <person name="Rodrigues L."/>
            <person name="Saibo N.J.M."/>
            <person name="Varela M.C."/>
            <person name="Egas C."/>
            <person name="Matos J."/>
            <person name="Miguel C.M."/>
            <person name="Oliveira M.M."/>
            <person name="Ricardo C.P."/>
            <person name="Goncalves S."/>
        </authorList>
    </citation>
    <scope>NUCLEOTIDE SEQUENCE [LARGE SCALE GENOMIC DNA]</scope>
    <source>
        <strain evidence="4">cv. HL8</strain>
    </source>
</reference>
<evidence type="ECO:0000259" key="2">
    <source>
        <dbReference type="Pfam" id="PF00005"/>
    </source>
</evidence>
<dbReference type="AlphaFoldDB" id="A0AAW0KXE8"/>
<dbReference type="Proteomes" id="UP000237347">
    <property type="component" value="Unassembled WGS sequence"/>
</dbReference>
<dbReference type="Gene3D" id="3.40.50.300">
    <property type="entry name" value="P-loop containing nucleotide triphosphate hydrolases"/>
    <property type="match status" value="1"/>
</dbReference>
<comment type="caution">
    <text evidence="3">The sequence shown here is derived from an EMBL/GenBank/DDBJ whole genome shotgun (WGS) entry which is preliminary data.</text>
</comment>
<dbReference type="InterPro" id="IPR026082">
    <property type="entry name" value="ABCA"/>
</dbReference>
<name>A0AAW0KXE8_QUESU</name>
<proteinExistence type="inferred from homology"/>
<feature type="domain" description="ABC transporter" evidence="2">
    <location>
        <begin position="53"/>
        <end position="101"/>
    </location>
</feature>
<organism evidence="3 4">
    <name type="scientific">Quercus suber</name>
    <name type="common">Cork oak</name>
    <dbReference type="NCBI Taxonomy" id="58331"/>
    <lineage>
        <taxon>Eukaryota</taxon>
        <taxon>Viridiplantae</taxon>
        <taxon>Streptophyta</taxon>
        <taxon>Embryophyta</taxon>
        <taxon>Tracheophyta</taxon>
        <taxon>Spermatophyta</taxon>
        <taxon>Magnoliopsida</taxon>
        <taxon>eudicotyledons</taxon>
        <taxon>Gunneridae</taxon>
        <taxon>Pentapetalae</taxon>
        <taxon>rosids</taxon>
        <taxon>fabids</taxon>
        <taxon>Fagales</taxon>
        <taxon>Fagaceae</taxon>
        <taxon>Quercus</taxon>
    </lineage>
</organism>
<dbReference type="GO" id="GO:0016887">
    <property type="term" value="F:ATP hydrolysis activity"/>
    <property type="evidence" value="ECO:0007669"/>
    <property type="project" value="InterPro"/>
</dbReference>
<dbReference type="Pfam" id="PF00005">
    <property type="entry name" value="ABC_tran"/>
    <property type="match status" value="1"/>
</dbReference>
<dbReference type="EMBL" id="PKMF04000206">
    <property type="protein sequence ID" value="KAK7843299.1"/>
    <property type="molecule type" value="Genomic_DNA"/>
</dbReference>
<evidence type="ECO:0000313" key="4">
    <source>
        <dbReference type="Proteomes" id="UP000237347"/>
    </source>
</evidence>
<dbReference type="InterPro" id="IPR027417">
    <property type="entry name" value="P-loop_NTPase"/>
</dbReference>
<gene>
    <name evidence="3" type="primary">ABCA1_5</name>
    <name evidence="3" type="ORF">CFP56_012703</name>
</gene>
<dbReference type="GO" id="GO:0016020">
    <property type="term" value="C:membrane"/>
    <property type="evidence" value="ECO:0007669"/>
    <property type="project" value="InterPro"/>
</dbReference>
<dbReference type="GO" id="GO:0005319">
    <property type="term" value="F:lipid transporter activity"/>
    <property type="evidence" value="ECO:0007669"/>
    <property type="project" value="TreeGrafter"/>
</dbReference>
<dbReference type="GO" id="GO:0140359">
    <property type="term" value="F:ABC-type transporter activity"/>
    <property type="evidence" value="ECO:0007669"/>
    <property type="project" value="InterPro"/>
</dbReference>
<dbReference type="GO" id="GO:0005524">
    <property type="term" value="F:ATP binding"/>
    <property type="evidence" value="ECO:0007669"/>
    <property type="project" value="InterPro"/>
</dbReference>
<dbReference type="SUPFAM" id="SSF52540">
    <property type="entry name" value="P-loop containing nucleoside triphosphate hydrolases"/>
    <property type="match status" value="1"/>
</dbReference>
<comment type="similarity">
    <text evidence="1">Belongs to the ABC transporter superfamily. ABCA family. CPR flippase (TC 3.A.1.211) subfamily.</text>
</comment>
<accession>A0AAW0KXE8</accession>
<keyword evidence="4" id="KW-1185">Reference proteome</keyword>
<evidence type="ECO:0000313" key="3">
    <source>
        <dbReference type="EMBL" id="KAK7843299.1"/>
    </source>
</evidence>
<protein>
    <submittedName>
        <fullName evidence="3">Abc transporter a family member 1</fullName>
    </submittedName>
</protein>
<sequence length="163" mass="18456">MPSSTCVIFRRYKNYRFLRCNFVMPIPQPFMILLYHFSVYPGGMHHCTKVAVQSLTFSVQAGECFGFLGTNGAGKTTIQLSGEESPTDGTAFIFGKDTCSNPRAARWHHLELYARIKGLPEYRIDDVCILVQTLWFILLIKLVVKSESGLLFVATINLEFLHV</sequence>
<dbReference type="PANTHER" id="PTHR19229">
    <property type="entry name" value="ATP-BINDING CASSETTE TRANSPORTER SUBFAMILY A ABCA"/>
    <property type="match status" value="1"/>
</dbReference>
<evidence type="ECO:0000256" key="1">
    <source>
        <dbReference type="ARBA" id="ARBA00008526"/>
    </source>
</evidence>
<dbReference type="PANTHER" id="PTHR19229:SF267">
    <property type="entry name" value="ABC TRANSPORTER A FAMILY MEMBER 1"/>
    <property type="match status" value="1"/>
</dbReference>
<dbReference type="InterPro" id="IPR003439">
    <property type="entry name" value="ABC_transporter-like_ATP-bd"/>
</dbReference>